<accession>T0L256</accession>
<evidence type="ECO:0000313" key="1">
    <source>
        <dbReference type="EMBL" id="EQB61029.1"/>
    </source>
</evidence>
<dbReference type="VEuPathDB" id="MicrosporidiaDB:NAPIS_ORF01397"/>
<protein>
    <submittedName>
        <fullName evidence="2">Uncharacterized protein</fullName>
    </submittedName>
</protein>
<dbReference type="EMBL" id="KE647184">
    <property type="protein sequence ID" value="EQB61029.1"/>
    <property type="molecule type" value="Genomic_DNA"/>
</dbReference>
<proteinExistence type="predicted"/>
<dbReference type="AlphaFoldDB" id="T0L256"/>
<name>T0L256_9MICR</name>
<evidence type="ECO:0000313" key="3">
    <source>
        <dbReference type="Proteomes" id="UP000053780"/>
    </source>
</evidence>
<gene>
    <name evidence="2" type="ORF">NAPIS_ORF00832</name>
    <name evidence="1" type="ORF">NAPIS_ORF01397</name>
</gene>
<organism evidence="2 3">
    <name type="scientific">Vairimorpha apis BRL 01</name>
    <dbReference type="NCBI Taxonomy" id="1037528"/>
    <lineage>
        <taxon>Eukaryota</taxon>
        <taxon>Fungi</taxon>
        <taxon>Fungi incertae sedis</taxon>
        <taxon>Microsporidia</taxon>
        <taxon>Nosematidae</taxon>
        <taxon>Vairimorpha</taxon>
    </lineage>
</organism>
<dbReference type="EMBL" id="KE647118">
    <property type="protein sequence ID" value="EQB61602.1"/>
    <property type="molecule type" value="Genomic_DNA"/>
</dbReference>
<sequence length="121" mass="14544">MNYYFKITNIYEKMLEIDKNLEISFKDGLLLFEISTPSMFKILAQKLLFSKYKNKYITNKYYELTEESLKEYCLYLKIRIFVNNCSEHNLKDNFLDNVEPLIENLISVNKNIDDLLSFIKL</sequence>
<reference evidence="2" key="1">
    <citation type="submission" date="2012-12" db="EMBL/GenBank/DDBJ databases">
        <authorList>
            <person name="Chen Y.P."/>
            <person name="Pettis J.S."/>
            <person name="Zhao Y."/>
            <person name="Liu X."/>
            <person name="Tallon L.J."/>
            <person name="Sadzewicz L.D."/>
            <person name="Li R."/>
            <person name="Zheng H."/>
            <person name="Huang S."/>
            <person name="Zhang X."/>
            <person name="Hamilton M.C."/>
            <person name="Pernal S.F."/>
            <person name="Melathopoulos A.P."/>
            <person name="Yan X."/>
            <person name="Evans J.D."/>
        </authorList>
    </citation>
    <scope>NUCLEOTIDE SEQUENCE</scope>
    <source>
        <strain evidence="2">BRL 01</strain>
    </source>
</reference>
<evidence type="ECO:0000313" key="2">
    <source>
        <dbReference type="EMBL" id="EQB61602.1"/>
    </source>
</evidence>
<reference evidence="2 3" key="2">
    <citation type="journal article" date="2013" name="BMC Genomics">
        <title>Genome sequencing and comparative genomics of honey bee microsporidia, Nosema apis reveal novel insights into host-parasite interactions.</title>
        <authorList>
            <person name="Chen Yp."/>
            <person name="Pettis J.S."/>
            <person name="Zhao Y."/>
            <person name="Liu X."/>
            <person name="Tallon L.J."/>
            <person name="Sadzewicz L.D."/>
            <person name="Li R."/>
            <person name="Zheng H."/>
            <person name="Huang S."/>
            <person name="Zhang X."/>
            <person name="Hamilton M.C."/>
            <person name="Pernal S.F."/>
            <person name="Melathopoulos A.P."/>
            <person name="Yan X."/>
            <person name="Evans J.D."/>
        </authorList>
    </citation>
    <scope>NUCLEOTIDE SEQUENCE [LARGE SCALE GENOMIC DNA]</scope>
    <source>
        <strain evidence="2 3">BRL 01</strain>
    </source>
</reference>
<dbReference type="VEuPathDB" id="MicrosporidiaDB:NAPIS_ORF00832"/>
<keyword evidence="3" id="KW-1185">Reference proteome</keyword>
<dbReference type="HOGENOM" id="CLU_2038708_0_0_1"/>
<dbReference type="Proteomes" id="UP000053780">
    <property type="component" value="Unassembled WGS sequence"/>
</dbReference>